<gene>
    <name evidence="2" type="ORF">ACFQZ8_20050</name>
</gene>
<reference evidence="3" key="1">
    <citation type="journal article" date="2019" name="Int. J. Syst. Evol. Microbiol.">
        <title>The Global Catalogue of Microorganisms (GCM) 10K type strain sequencing project: providing services to taxonomists for standard genome sequencing and annotation.</title>
        <authorList>
            <consortium name="The Broad Institute Genomics Platform"/>
            <consortium name="The Broad Institute Genome Sequencing Center for Infectious Disease"/>
            <person name="Wu L."/>
            <person name="Ma J."/>
        </authorList>
    </citation>
    <scope>NUCLEOTIDE SEQUENCE [LARGE SCALE GENOMIC DNA]</scope>
    <source>
        <strain evidence="3">JCM 32148</strain>
    </source>
</reference>
<dbReference type="Proteomes" id="UP001597053">
    <property type="component" value="Unassembled WGS sequence"/>
</dbReference>
<feature type="transmembrane region" description="Helical" evidence="1">
    <location>
        <begin position="32"/>
        <end position="50"/>
    </location>
</feature>
<keyword evidence="1" id="KW-1133">Transmembrane helix</keyword>
<evidence type="ECO:0000313" key="2">
    <source>
        <dbReference type="EMBL" id="MFD0786198.1"/>
    </source>
</evidence>
<evidence type="ECO:0000256" key="1">
    <source>
        <dbReference type="SAM" id="Phobius"/>
    </source>
</evidence>
<evidence type="ECO:0000313" key="3">
    <source>
        <dbReference type="Proteomes" id="UP001597053"/>
    </source>
</evidence>
<keyword evidence="1" id="KW-0812">Transmembrane</keyword>
<organism evidence="2 3">
    <name type="scientific">Micromonospora azadirachtae</name>
    <dbReference type="NCBI Taxonomy" id="1970735"/>
    <lineage>
        <taxon>Bacteria</taxon>
        <taxon>Bacillati</taxon>
        <taxon>Actinomycetota</taxon>
        <taxon>Actinomycetes</taxon>
        <taxon>Micromonosporales</taxon>
        <taxon>Micromonosporaceae</taxon>
        <taxon>Micromonospora</taxon>
    </lineage>
</organism>
<keyword evidence="1" id="KW-0472">Membrane</keyword>
<protein>
    <submittedName>
        <fullName evidence="2">MFS transporter</fullName>
    </submittedName>
</protein>
<keyword evidence="3" id="KW-1185">Reference proteome</keyword>
<accession>A0ABW3A5F6</accession>
<feature type="non-terminal residue" evidence="2">
    <location>
        <position position="1"/>
    </location>
</feature>
<comment type="caution">
    <text evidence="2">The sequence shown here is derived from an EMBL/GenBank/DDBJ whole genome shotgun (WGS) entry which is preliminary data.</text>
</comment>
<proteinExistence type="predicted"/>
<dbReference type="EMBL" id="JBHTHM010001206">
    <property type="protein sequence ID" value="MFD0786198.1"/>
    <property type="molecule type" value="Genomic_DNA"/>
</dbReference>
<name>A0ABW3A5F6_9ACTN</name>
<sequence>DSGGGVLPDVHTLPAPIRAVVEGAYGHGAGDIFLAAAPFTLLALIAVSFIKEVPLRRHNDDVPIVDTGRKLTVATATRTDEQR</sequence>